<name>A0A6B8M190_9HYPH</name>
<dbReference type="EMBL" id="CP044331">
    <property type="protein sequence ID" value="QGM98627.1"/>
    <property type="molecule type" value="Genomic_DNA"/>
</dbReference>
<evidence type="ECO:0000256" key="1">
    <source>
        <dbReference type="SAM" id="MobiDB-lite"/>
    </source>
</evidence>
<feature type="compositionally biased region" description="Low complexity" evidence="1">
    <location>
        <begin position="83"/>
        <end position="93"/>
    </location>
</feature>
<accession>A0A6B8M190</accession>
<protein>
    <submittedName>
        <fullName evidence="2">Uncharacterized protein</fullName>
    </submittedName>
</protein>
<feature type="region of interest" description="Disordered" evidence="1">
    <location>
        <begin position="74"/>
        <end position="93"/>
    </location>
</feature>
<proteinExistence type="predicted"/>
<evidence type="ECO:0000313" key="2">
    <source>
        <dbReference type="EMBL" id="QGM98627.1"/>
    </source>
</evidence>
<dbReference type="KEGG" id="mpar:F7D14_14835"/>
<gene>
    <name evidence="2" type="ORF">F7D14_14835</name>
</gene>
<feature type="region of interest" description="Disordered" evidence="1">
    <location>
        <begin position="1"/>
        <end position="26"/>
    </location>
</feature>
<keyword evidence="3" id="KW-1185">Reference proteome</keyword>
<organism evidence="2 3">
    <name type="scientific">Methylocystis parvus</name>
    <dbReference type="NCBI Taxonomy" id="134"/>
    <lineage>
        <taxon>Bacteria</taxon>
        <taxon>Pseudomonadati</taxon>
        <taxon>Pseudomonadota</taxon>
        <taxon>Alphaproteobacteria</taxon>
        <taxon>Hyphomicrobiales</taxon>
        <taxon>Methylocystaceae</taxon>
        <taxon>Methylocystis</taxon>
    </lineage>
</organism>
<dbReference type="AlphaFoldDB" id="A0A6B8M190"/>
<evidence type="ECO:0000313" key="3">
    <source>
        <dbReference type="Proteomes" id="UP000422569"/>
    </source>
</evidence>
<dbReference type="Proteomes" id="UP000422569">
    <property type="component" value="Chromosome"/>
</dbReference>
<sequence length="122" mass="12665">MADEKPNSFGKRGPPPVVVHKPKPPGEIISGQKRSLAVSLALMGAVTLGAYETFDWIDRKLNCEPDPAKPDELICKHSGSHGGSSSSYRRSGSAWHWGGGSGSTHGVSFGGFGHSGGFFGGG</sequence>
<reference evidence="2 3" key="1">
    <citation type="submission" date="2019-09" db="EMBL/GenBank/DDBJ databases">
        <title>Isolation and complete genome sequencing of Methylocystis species.</title>
        <authorList>
            <person name="Rumah B.L."/>
            <person name="Stead C.E."/>
            <person name="Stevens B.C."/>
            <person name="Minton N.P."/>
            <person name="Grosse-Honebrink A."/>
            <person name="Zhang Y."/>
        </authorList>
    </citation>
    <scope>NUCLEOTIDE SEQUENCE [LARGE SCALE GENOMIC DNA]</scope>
    <source>
        <strain evidence="2 3">BRCS2</strain>
    </source>
</reference>
<dbReference type="RefSeq" id="WP_016919086.1">
    <property type="nucleotide sequence ID" value="NZ_CP044331.1"/>
</dbReference>